<geneLocation type="plasmid" evidence="2">
    <name>1</name>
</geneLocation>
<protein>
    <recommendedName>
        <fullName evidence="3">Secreted protein</fullName>
    </recommendedName>
</protein>
<evidence type="ECO:0000313" key="2">
    <source>
        <dbReference type="EMBL" id="ABG61385.1"/>
    </source>
</evidence>
<gene>
    <name evidence="2" type="ordered locus">Meso_4419</name>
</gene>
<keyword evidence="1" id="KW-0732">Signal</keyword>
<evidence type="ECO:0000256" key="1">
    <source>
        <dbReference type="SAM" id="SignalP"/>
    </source>
</evidence>
<organism evidence="2">
    <name type="scientific">Chelativorans sp. (strain BNC1)</name>
    <dbReference type="NCBI Taxonomy" id="266779"/>
    <lineage>
        <taxon>Bacteria</taxon>
        <taxon>Pseudomonadati</taxon>
        <taxon>Pseudomonadota</taxon>
        <taxon>Alphaproteobacteria</taxon>
        <taxon>Hyphomicrobiales</taxon>
        <taxon>Phyllobacteriaceae</taxon>
        <taxon>Chelativorans</taxon>
    </lineage>
</organism>
<dbReference type="EMBL" id="CP000389">
    <property type="protein sequence ID" value="ABG61385.1"/>
    <property type="molecule type" value="Genomic_DNA"/>
</dbReference>
<dbReference type="HOGENOM" id="CLU_1607906_0_0_5"/>
<dbReference type="AlphaFoldDB" id="Q11MI4"/>
<proteinExistence type="predicted"/>
<dbReference type="OrthoDB" id="8081760at2"/>
<accession>Q11MI4</accession>
<feature type="signal peptide" evidence="1">
    <location>
        <begin position="1"/>
        <end position="18"/>
    </location>
</feature>
<dbReference type="KEGG" id="mes:Meso_4419"/>
<sequence length="170" mass="18592" precursor="true">MQFLLFMLSAAMTTFVGADASAVERPAGPPVGVYLWYPNASAMPTDQDCEKLVADIQPSRSKAEDWLWGRVPEGDDSREVEFYLWDRMEPTFAAEGDYDSGSVVWESTATGTTSFTLTPDDHPDTSIRGTIRTSPEGKVLSVTLKGIPLDGGAVDRTTYYCSFDDIGVET</sequence>
<evidence type="ECO:0008006" key="3">
    <source>
        <dbReference type="Google" id="ProtNLM"/>
    </source>
</evidence>
<feature type="chain" id="PRO_5004180501" description="Secreted protein" evidence="1">
    <location>
        <begin position="19"/>
        <end position="170"/>
    </location>
</feature>
<reference evidence="2" key="1">
    <citation type="submission" date="2006-06" db="EMBL/GenBank/DDBJ databases">
        <title>Complete sequence of Plasmid 1 of Chelativorans sp. BNC1.</title>
        <authorList>
            <consortium name="US DOE Joint Genome Institute"/>
            <person name="Copeland A."/>
            <person name="Lucas S."/>
            <person name="Lapidus A."/>
            <person name="Barry K."/>
            <person name="Detter J.C."/>
            <person name="Glavina del Rio T."/>
            <person name="Hammon N."/>
            <person name="Israni S."/>
            <person name="Dalin E."/>
            <person name="Tice H."/>
            <person name="Pitluck S."/>
            <person name="Chertkov O."/>
            <person name="Brettin T."/>
            <person name="Bruce D."/>
            <person name="Han C."/>
            <person name="Tapia R."/>
            <person name="Gilna P."/>
            <person name="Schmutz J."/>
            <person name="Larimer F."/>
            <person name="Land M."/>
            <person name="Hauser L."/>
            <person name="Kyrpides N."/>
            <person name="Mikhailova N."/>
            <person name="Richardson P."/>
        </authorList>
    </citation>
    <scope>NUCLEOTIDE SEQUENCE</scope>
    <source>
        <strain evidence="2">BNC1</strain>
        <plasmid evidence="2">1</plasmid>
    </source>
</reference>
<name>Q11MI4_CHESB</name>
<keyword evidence="2" id="KW-0614">Plasmid</keyword>